<name>A0A934QLA9_9PROT</name>
<feature type="domain" description="Dinitrogenase iron-molybdenum cofactor biosynthesis" evidence="3">
    <location>
        <begin position="12"/>
        <end position="101"/>
    </location>
</feature>
<reference evidence="4" key="2">
    <citation type="journal article" date="2020" name="Microorganisms">
        <title>Osmotic Adaptation and Compatible Solute Biosynthesis of Phototrophic Bacteria as Revealed from Genome Analyses.</title>
        <authorList>
            <person name="Imhoff J.F."/>
            <person name="Rahn T."/>
            <person name="Kunzel S."/>
            <person name="Keller A."/>
            <person name="Neulinger S.C."/>
        </authorList>
    </citation>
    <scope>NUCLEOTIDE SEQUENCE</scope>
    <source>
        <strain evidence="4">DSM 9154</strain>
    </source>
</reference>
<dbReference type="SUPFAM" id="SSF53146">
    <property type="entry name" value="Nitrogenase accessory factor-like"/>
    <property type="match status" value="1"/>
</dbReference>
<dbReference type="EMBL" id="NRRE01000033">
    <property type="protein sequence ID" value="MBK1698986.1"/>
    <property type="molecule type" value="Genomic_DNA"/>
</dbReference>
<keyword evidence="5" id="KW-1185">Reference proteome</keyword>
<gene>
    <name evidence="4" type="primary">nifX</name>
    <name evidence="4" type="ORF">CKO21_17220</name>
</gene>
<comment type="similarity">
    <text evidence="1">Belongs to the NifX/NifY family.</text>
</comment>
<accession>A0A934QLA9</accession>
<dbReference type="NCBIfam" id="TIGR02663">
    <property type="entry name" value="nifX"/>
    <property type="match status" value="1"/>
</dbReference>
<reference evidence="4" key="1">
    <citation type="submission" date="2017-08" db="EMBL/GenBank/DDBJ databases">
        <authorList>
            <person name="Imhoff J.F."/>
            <person name="Rahn T."/>
            <person name="Kuenzel S."/>
            <person name="Neulinger S.C."/>
        </authorList>
    </citation>
    <scope>NUCLEOTIDE SEQUENCE</scope>
    <source>
        <strain evidence="4">DSM 9154</strain>
    </source>
</reference>
<evidence type="ECO:0000256" key="2">
    <source>
        <dbReference type="ARBA" id="ARBA00023231"/>
    </source>
</evidence>
<comment type="caution">
    <text evidence="4">The sequence shown here is derived from an EMBL/GenBank/DDBJ whole genome shotgun (WGS) entry which is preliminary data.</text>
</comment>
<dbReference type="PANTHER" id="PTHR33937">
    <property type="entry name" value="IRON-MOLYBDENUM PROTEIN-RELATED-RELATED"/>
    <property type="match status" value="1"/>
</dbReference>
<organism evidence="4 5">
    <name type="scientific">Rhodovibrio salinarum</name>
    <dbReference type="NCBI Taxonomy" id="1087"/>
    <lineage>
        <taxon>Bacteria</taxon>
        <taxon>Pseudomonadati</taxon>
        <taxon>Pseudomonadota</taxon>
        <taxon>Alphaproteobacteria</taxon>
        <taxon>Rhodospirillales</taxon>
        <taxon>Rhodovibrionaceae</taxon>
        <taxon>Rhodovibrio</taxon>
    </lineage>
</organism>
<sequence>MKVALASETLTAVDAHFAKAANLAIYDVTPAGWTFVTAIPFDQANTATDVDRVAARIAALDGCVLLFVKGIGGPAAARVVKARVHPIAVQQDTAADAVLERVRGMLADGPPPWLAKRLTADAPQTAATNPPVAGA</sequence>
<protein>
    <submittedName>
        <fullName evidence="4">Nitrogen fixation protein NifX</fullName>
    </submittedName>
</protein>
<dbReference type="InterPro" id="IPR051840">
    <property type="entry name" value="NifX/NifY_domain"/>
</dbReference>
<evidence type="ECO:0000256" key="1">
    <source>
        <dbReference type="ARBA" id="ARBA00010285"/>
    </source>
</evidence>
<dbReference type="Gene3D" id="3.30.420.130">
    <property type="entry name" value="Dinitrogenase iron-molybdenum cofactor biosynthesis domain"/>
    <property type="match status" value="1"/>
</dbReference>
<dbReference type="CDD" id="cd00853">
    <property type="entry name" value="NifX"/>
    <property type="match status" value="1"/>
</dbReference>
<dbReference type="RefSeq" id="WP_051432299.1">
    <property type="nucleotide sequence ID" value="NZ_NRRE01000033.1"/>
</dbReference>
<dbReference type="GO" id="GO:0009399">
    <property type="term" value="P:nitrogen fixation"/>
    <property type="evidence" value="ECO:0007669"/>
    <property type="project" value="InterPro"/>
</dbReference>
<dbReference type="InterPro" id="IPR034169">
    <property type="entry name" value="NifX-like"/>
</dbReference>
<dbReference type="InterPro" id="IPR036105">
    <property type="entry name" value="DiNase_FeMo-co_biosyn_sf"/>
</dbReference>
<dbReference type="InterPro" id="IPR013480">
    <property type="entry name" value="NifX"/>
</dbReference>
<dbReference type="GO" id="GO:0051540">
    <property type="term" value="F:metal cluster binding"/>
    <property type="evidence" value="ECO:0007669"/>
    <property type="project" value="InterPro"/>
</dbReference>
<evidence type="ECO:0000313" key="5">
    <source>
        <dbReference type="Proteomes" id="UP000778970"/>
    </source>
</evidence>
<proteinExistence type="inferred from homology"/>
<dbReference type="Proteomes" id="UP000778970">
    <property type="component" value="Unassembled WGS sequence"/>
</dbReference>
<evidence type="ECO:0000313" key="4">
    <source>
        <dbReference type="EMBL" id="MBK1698986.1"/>
    </source>
</evidence>
<dbReference type="PANTHER" id="PTHR33937:SF1">
    <property type="entry name" value="IRON-MOLIBDENUM COFACTOR PROCESSING PROTEIN"/>
    <property type="match status" value="1"/>
</dbReference>
<dbReference type="AlphaFoldDB" id="A0A934QLA9"/>
<evidence type="ECO:0000259" key="3">
    <source>
        <dbReference type="Pfam" id="PF02579"/>
    </source>
</evidence>
<dbReference type="InterPro" id="IPR003731">
    <property type="entry name" value="Di-Nase_FeMo-co_biosynth"/>
</dbReference>
<dbReference type="Pfam" id="PF02579">
    <property type="entry name" value="Nitro_FeMo-Co"/>
    <property type="match status" value="1"/>
</dbReference>
<keyword evidence="2" id="KW-0535">Nitrogen fixation</keyword>